<dbReference type="Proteomes" id="UP001589943">
    <property type="component" value="Unassembled WGS sequence"/>
</dbReference>
<accession>A0ABV6PHU2</accession>
<protein>
    <submittedName>
        <fullName evidence="3">Porin</fullName>
    </submittedName>
</protein>
<sequence>MRKSAMLLAATALSTATPALADQASQEAEILSLRAQVAAQKEQLAAQEARLQRIEAQLQAPTTQPAQPTAIAATTAGDTAPSAAGSPPAVAANDARSAVAGGSDTTIGGYGEITYNGYLKDSSRNQADLKRLVLFVGHRFSDKLSFNSEIEVEHAVASSGDQGEVAIEQAYLDYSFSQAANLKAGLFLMPFGFLNRNHEPPVFYGVERNEVETRIIPSTWREGGIGLYGSTPFGLSYDVGVTTSFDVAKFDDPGAPLAGSHQELQLAKASSLSFYGSLEYQGIPGLLLGGAVFTGNATHNNADFKADNSLPDFAGITSRVTLWDVHGRWQHRGFDLQALYARGTISRTAALGTVVENFNDANGTELPVAPSAFYGWYVQGAYSIPLGSIATLDPFVRYEKFDTQARLPLGLIADPANRDRVLTTGFSFHPLREVVVKVDYQKFLENKDNDRINLGLGYMF</sequence>
<feature type="coiled-coil region" evidence="1">
    <location>
        <begin position="30"/>
        <end position="57"/>
    </location>
</feature>
<keyword evidence="4" id="KW-1185">Reference proteome</keyword>
<name>A0ABV6PHU2_9SPHN</name>
<evidence type="ECO:0000256" key="1">
    <source>
        <dbReference type="SAM" id="Coils"/>
    </source>
</evidence>
<dbReference type="Gene3D" id="2.40.160.10">
    <property type="entry name" value="Porin"/>
    <property type="match status" value="1"/>
</dbReference>
<evidence type="ECO:0000313" key="3">
    <source>
        <dbReference type="EMBL" id="MFC0589383.1"/>
    </source>
</evidence>
<dbReference type="Pfam" id="PF07396">
    <property type="entry name" value="Porin_O_P"/>
    <property type="match status" value="1"/>
</dbReference>
<keyword evidence="1" id="KW-0175">Coiled coil</keyword>
<reference evidence="3 4" key="1">
    <citation type="submission" date="2024-09" db="EMBL/GenBank/DDBJ databases">
        <authorList>
            <person name="Sun Q."/>
            <person name="Mori K."/>
        </authorList>
    </citation>
    <scope>NUCLEOTIDE SEQUENCE [LARGE SCALE GENOMIC DNA]</scope>
    <source>
        <strain evidence="3 4">NCAIM B.02537</strain>
    </source>
</reference>
<organism evidence="3 4">
    <name type="scientific">Novosphingobium aquiterrae</name>
    <dbReference type="NCBI Taxonomy" id="624388"/>
    <lineage>
        <taxon>Bacteria</taxon>
        <taxon>Pseudomonadati</taxon>
        <taxon>Pseudomonadota</taxon>
        <taxon>Alphaproteobacteria</taxon>
        <taxon>Sphingomonadales</taxon>
        <taxon>Sphingomonadaceae</taxon>
        <taxon>Novosphingobium</taxon>
    </lineage>
</organism>
<evidence type="ECO:0000256" key="2">
    <source>
        <dbReference type="SAM" id="SignalP"/>
    </source>
</evidence>
<gene>
    <name evidence="3" type="ORF">ACFFF7_08160</name>
</gene>
<feature type="chain" id="PRO_5046476710" evidence="2">
    <location>
        <begin position="22"/>
        <end position="460"/>
    </location>
</feature>
<keyword evidence="2" id="KW-0732">Signal</keyword>
<dbReference type="InterPro" id="IPR023614">
    <property type="entry name" value="Porin_dom_sf"/>
</dbReference>
<dbReference type="InterPro" id="IPR010870">
    <property type="entry name" value="Porin_O/P"/>
</dbReference>
<dbReference type="SUPFAM" id="SSF56935">
    <property type="entry name" value="Porins"/>
    <property type="match status" value="1"/>
</dbReference>
<dbReference type="RefSeq" id="WP_379480873.1">
    <property type="nucleotide sequence ID" value="NZ_JBHLTL010000004.1"/>
</dbReference>
<comment type="caution">
    <text evidence="3">The sequence shown here is derived from an EMBL/GenBank/DDBJ whole genome shotgun (WGS) entry which is preliminary data.</text>
</comment>
<evidence type="ECO:0000313" key="4">
    <source>
        <dbReference type="Proteomes" id="UP001589943"/>
    </source>
</evidence>
<proteinExistence type="predicted"/>
<feature type="signal peptide" evidence="2">
    <location>
        <begin position="1"/>
        <end position="21"/>
    </location>
</feature>
<dbReference type="EMBL" id="JBHLTL010000004">
    <property type="protein sequence ID" value="MFC0589383.1"/>
    <property type="molecule type" value="Genomic_DNA"/>
</dbReference>